<evidence type="ECO:0000256" key="2">
    <source>
        <dbReference type="ARBA" id="ARBA00023315"/>
    </source>
</evidence>
<dbReference type="InterPro" id="IPR050065">
    <property type="entry name" value="GlmU-like"/>
</dbReference>
<dbReference type="Gene3D" id="2.160.10.10">
    <property type="entry name" value="Hexapeptide repeat proteins"/>
    <property type="match status" value="1"/>
</dbReference>
<dbReference type="InterPro" id="IPR011004">
    <property type="entry name" value="Trimer_LpxA-like_sf"/>
</dbReference>
<keyword evidence="2" id="KW-0012">Acyltransferase</keyword>
<organism evidence="3 4">
    <name type="scientific">Sediminibacterium goheungense</name>
    <dbReference type="NCBI Taxonomy" id="1086393"/>
    <lineage>
        <taxon>Bacteria</taxon>
        <taxon>Pseudomonadati</taxon>
        <taxon>Bacteroidota</taxon>
        <taxon>Chitinophagia</taxon>
        <taxon>Chitinophagales</taxon>
        <taxon>Chitinophagaceae</taxon>
        <taxon>Sediminibacterium</taxon>
    </lineage>
</organism>
<dbReference type="GO" id="GO:0016746">
    <property type="term" value="F:acyltransferase activity"/>
    <property type="evidence" value="ECO:0007669"/>
    <property type="project" value="UniProtKB-KW"/>
</dbReference>
<comment type="caution">
    <text evidence="3">The sequence shown here is derived from an EMBL/GenBank/DDBJ whole genome shotgun (WGS) entry which is preliminary data.</text>
</comment>
<sequence length="385" mass="42382">MSVILFDNPYRNHLFPLTKTRAVASLRMGILTVAERWEKLTGSEVFIHTAAYLQDVYGTATSGDHIWIDASVIPDAKMIDMMAGLENNECWADEYGLIMGKTDLASKDFNAAASLQHFQTIHDHSAVRRIQYPWQIIQFNDELLRFDYGLVTYGRQSAPVSATNRCILPEQIFIEPGAVVEYAMLNASTGPIYIGRDAMIMEGSAIRGPFAMGNDAVLKMNSRIYGATTLGPFCMGGGEIKNSIMTGYSNKAHDGYMGDAVIGEWCNWGAGTCNSNLKNTAGVIKVWSEAANDYLEAGYKCGVIMGDYSRTAINSSINTGSVIGISSNVFGDGLLPNIIPDFSWGCKGVTYRIDKALDDINNWKKLKQASITEAERNILLHLYKK</sequence>
<proteinExistence type="predicted"/>
<reference evidence="3 4" key="1">
    <citation type="submission" date="2019-03" db="EMBL/GenBank/DDBJ databases">
        <title>Genomic Encyclopedia of Archaeal and Bacterial Type Strains, Phase II (KMG-II): from individual species to whole genera.</title>
        <authorList>
            <person name="Goeker M."/>
        </authorList>
    </citation>
    <scope>NUCLEOTIDE SEQUENCE [LARGE SCALE GENOMIC DNA]</scope>
    <source>
        <strain evidence="3 4">DSM 28323</strain>
    </source>
</reference>
<evidence type="ECO:0000313" key="3">
    <source>
        <dbReference type="EMBL" id="TDO23589.1"/>
    </source>
</evidence>
<protein>
    <submittedName>
        <fullName evidence="3">UDP-N-acetylglucosamine diphosphorylase/glucosamine-1-phosphate N-acetyltransferase</fullName>
    </submittedName>
</protein>
<dbReference type="RefSeq" id="WP_133475764.1">
    <property type="nucleotide sequence ID" value="NZ_SNWP01000015.1"/>
</dbReference>
<dbReference type="PANTHER" id="PTHR43584:SF9">
    <property type="entry name" value="TRANSFERASE HEXAPEPTIDE REPEAT CONTAINING PROTEIN"/>
    <property type="match status" value="1"/>
</dbReference>
<evidence type="ECO:0000313" key="4">
    <source>
        <dbReference type="Proteomes" id="UP000295741"/>
    </source>
</evidence>
<dbReference type="OrthoDB" id="9784832at2"/>
<dbReference type="AlphaFoldDB" id="A0A4R6IN04"/>
<name>A0A4R6IN04_9BACT</name>
<keyword evidence="4" id="KW-1185">Reference proteome</keyword>
<evidence type="ECO:0000256" key="1">
    <source>
        <dbReference type="ARBA" id="ARBA00022679"/>
    </source>
</evidence>
<dbReference type="PANTHER" id="PTHR43584">
    <property type="entry name" value="NUCLEOTIDYL TRANSFERASE"/>
    <property type="match status" value="1"/>
</dbReference>
<gene>
    <name evidence="3" type="ORF">BC659_3201</name>
</gene>
<accession>A0A4R6IN04</accession>
<keyword evidence="1 3" id="KW-0808">Transferase</keyword>
<dbReference type="NCBIfam" id="TIGR03991">
    <property type="entry name" value="alt_bact_glmU"/>
    <property type="match status" value="1"/>
</dbReference>
<dbReference type="Pfam" id="PF13562">
    <property type="entry name" value="NTP_transf_4"/>
    <property type="match status" value="1"/>
</dbReference>
<dbReference type="InterPro" id="IPR023917">
    <property type="entry name" value="Bifunctiontional_GlmU_bac-type"/>
</dbReference>
<dbReference type="EMBL" id="SNWP01000015">
    <property type="protein sequence ID" value="TDO23589.1"/>
    <property type="molecule type" value="Genomic_DNA"/>
</dbReference>
<dbReference type="GO" id="GO:0016779">
    <property type="term" value="F:nucleotidyltransferase activity"/>
    <property type="evidence" value="ECO:0007669"/>
    <property type="project" value="UniProtKB-ARBA"/>
</dbReference>
<dbReference type="Proteomes" id="UP000295741">
    <property type="component" value="Unassembled WGS sequence"/>
</dbReference>
<dbReference type="SUPFAM" id="SSF51161">
    <property type="entry name" value="Trimeric LpxA-like enzymes"/>
    <property type="match status" value="1"/>
</dbReference>